<dbReference type="GO" id="GO:0003676">
    <property type="term" value="F:nucleic acid binding"/>
    <property type="evidence" value="ECO:0007669"/>
    <property type="project" value="InterPro"/>
</dbReference>
<feature type="non-terminal residue" evidence="2">
    <location>
        <position position="108"/>
    </location>
</feature>
<feature type="domain" description="Integrase catalytic" evidence="1">
    <location>
        <begin position="1"/>
        <end position="83"/>
    </location>
</feature>
<dbReference type="SUPFAM" id="SSF53098">
    <property type="entry name" value="Ribonuclease H-like"/>
    <property type="match status" value="1"/>
</dbReference>
<dbReference type="InterPro" id="IPR050951">
    <property type="entry name" value="Retrovirus_Pol_polyprotein"/>
</dbReference>
<keyword evidence="3" id="KW-1185">Reference proteome</keyword>
<dbReference type="Proteomes" id="UP000663873">
    <property type="component" value="Unassembled WGS sequence"/>
</dbReference>
<comment type="caution">
    <text evidence="2">The sequence shown here is derived from an EMBL/GenBank/DDBJ whole genome shotgun (WGS) entry which is preliminary data.</text>
</comment>
<evidence type="ECO:0000259" key="1">
    <source>
        <dbReference type="PROSITE" id="PS50994"/>
    </source>
</evidence>
<accession>A0A821RJN9</accession>
<dbReference type="PANTHER" id="PTHR37984">
    <property type="entry name" value="PROTEIN CBG26694"/>
    <property type="match status" value="1"/>
</dbReference>
<proteinExistence type="predicted"/>
<reference evidence="2" key="1">
    <citation type="submission" date="2021-02" db="EMBL/GenBank/DDBJ databases">
        <authorList>
            <person name="Nowell W R."/>
        </authorList>
    </citation>
    <scope>NUCLEOTIDE SEQUENCE</scope>
</reference>
<gene>
    <name evidence="2" type="ORF">UJA718_LOCUS43050</name>
</gene>
<dbReference type="InterPro" id="IPR012337">
    <property type="entry name" value="RNaseH-like_sf"/>
</dbReference>
<dbReference type="PANTHER" id="PTHR37984:SF15">
    <property type="entry name" value="INTEGRASE CATALYTIC DOMAIN-CONTAINING PROTEIN"/>
    <property type="match status" value="1"/>
</dbReference>
<evidence type="ECO:0000313" key="3">
    <source>
        <dbReference type="Proteomes" id="UP000663873"/>
    </source>
</evidence>
<protein>
    <recommendedName>
        <fullName evidence="1">Integrase catalytic domain-containing protein</fullName>
    </recommendedName>
</protein>
<dbReference type="Gene3D" id="3.30.420.10">
    <property type="entry name" value="Ribonuclease H-like superfamily/Ribonuclease H"/>
    <property type="match status" value="1"/>
</dbReference>
<evidence type="ECO:0000313" key="2">
    <source>
        <dbReference type="EMBL" id="CAF4840866.1"/>
    </source>
</evidence>
<dbReference type="PROSITE" id="PS50994">
    <property type="entry name" value="INTEGRASE"/>
    <property type="match status" value="1"/>
</dbReference>
<dbReference type="EMBL" id="CAJOBP010057970">
    <property type="protein sequence ID" value="CAF4840866.1"/>
    <property type="molecule type" value="Genomic_DNA"/>
</dbReference>
<organism evidence="2 3">
    <name type="scientific">Rotaria socialis</name>
    <dbReference type="NCBI Taxonomy" id="392032"/>
    <lineage>
        <taxon>Eukaryota</taxon>
        <taxon>Metazoa</taxon>
        <taxon>Spiralia</taxon>
        <taxon>Gnathifera</taxon>
        <taxon>Rotifera</taxon>
        <taxon>Eurotatoria</taxon>
        <taxon>Bdelloidea</taxon>
        <taxon>Philodinida</taxon>
        <taxon>Philodinidae</taxon>
        <taxon>Rotaria</taxon>
    </lineage>
</organism>
<dbReference type="InterPro" id="IPR036397">
    <property type="entry name" value="RNaseH_sf"/>
</dbReference>
<dbReference type="GO" id="GO:0015074">
    <property type="term" value="P:DNA integration"/>
    <property type="evidence" value="ECO:0007669"/>
    <property type="project" value="InterPro"/>
</dbReference>
<name>A0A821RJN9_9BILA</name>
<feature type="non-terminal residue" evidence="2">
    <location>
        <position position="1"/>
    </location>
</feature>
<sequence length="108" mass="12502">TSSMMNELIKQIGSTHLYSTPYHHQTNGQVERYNSTVDSKIAALSNLRKTDWDDQLPFVTFNYNTSIHSSTKQIPFEMMYGRTPILPIDYQEDNVTISYDDAHIKKLN</sequence>
<dbReference type="AlphaFoldDB" id="A0A821RJN9"/>
<dbReference type="InterPro" id="IPR001584">
    <property type="entry name" value="Integrase_cat-core"/>
</dbReference>